<evidence type="ECO:0000313" key="2">
    <source>
        <dbReference type="Proteomes" id="UP000628775"/>
    </source>
</evidence>
<sequence>MCLKALTDRWLSVSFSYTKIKNDDFPLSPCSIVQWDDNQVMHYKPTNDKAHAQFVKCE</sequence>
<dbReference type="EMBL" id="BMIR01000018">
    <property type="protein sequence ID" value="GGE50380.1"/>
    <property type="molecule type" value="Genomic_DNA"/>
</dbReference>
<reference evidence="1" key="2">
    <citation type="submission" date="2020-09" db="EMBL/GenBank/DDBJ databases">
        <authorList>
            <person name="Sun Q."/>
            <person name="Zhou Y."/>
        </authorList>
    </citation>
    <scope>NUCLEOTIDE SEQUENCE</scope>
    <source>
        <strain evidence="1">CGMCC 1.15371</strain>
    </source>
</reference>
<evidence type="ECO:0000313" key="1">
    <source>
        <dbReference type="EMBL" id="GGE50380.1"/>
    </source>
</evidence>
<comment type="caution">
    <text evidence="1">The sequence shown here is derived from an EMBL/GenBank/DDBJ whole genome shotgun (WGS) entry which is preliminary data.</text>
</comment>
<name>A0A8J2YKZ6_9BACL</name>
<reference evidence="1" key="1">
    <citation type="journal article" date="2014" name="Int. J. Syst. Evol. Microbiol.">
        <title>Complete genome sequence of Corynebacterium casei LMG S-19264T (=DSM 44701T), isolated from a smear-ripened cheese.</title>
        <authorList>
            <consortium name="US DOE Joint Genome Institute (JGI-PGF)"/>
            <person name="Walter F."/>
            <person name="Albersmeier A."/>
            <person name="Kalinowski J."/>
            <person name="Ruckert C."/>
        </authorList>
    </citation>
    <scope>NUCLEOTIDE SEQUENCE</scope>
    <source>
        <strain evidence="1">CGMCC 1.15371</strain>
    </source>
</reference>
<keyword evidence="2" id="KW-1185">Reference proteome</keyword>
<proteinExistence type="predicted"/>
<protein>
    <submittedName>
        <fullName evidence="1">Uncharacterized protein</fullName>
    </submittedName>
</protein>
<dbReference type="AlphaFoldDB" id="A0A8J2YKZ6"/>
<gene>
    <name evidence="1" type="ORF">GCM10011391_31390</name>
</gene>
<accession>A0A8J2YKZ6</accession>
<organism evidence="1 2">
    <name type="scientific">Pullulanibacillus camelliae</name>
    <dbReference type="NCBI Taxonomy" id="1707096"/>
    <lineage>
        <taxon>Bacteria</taxon>
        <taxon>Bacillati</taxon>
        <taxon>Bacillota</taxon>
        <taxon>Bacilli</taxon>
        <taxon>Bacillales</taxon>
        <taxon>Sporolactobacillaceae</taxon>
        <taxon>Pullulanibacillus</taxon>
    </lineage>
</organism>
<dbReference type="Proteomes" id="UP000628775">
    <property type="component" value="Unassembled WGS sequence"/>
</dbReference>